<dbReference type="FunFam" id="3.40.50.300:FF:000589">
    <property type="entry name" value="ABC transporter, ATP-binding subunit"/>
    <property type="match status" value="1"/>
</dbReference>
<accession>A0A7X6DUM6</accession>
<evidence type="ECO:0000256" key="1">
    <source>
        <dbReference type="ARBA" id="ARBA00004413"/>
    </source>
</evidence>
<dbReference type="RefSeq" id="WP_168063674.1">
    <property type="nucleotide sequence ID" value="NZ_VTOW01000010.1"/>
</dbReference>
<dbReference type="PANTHER" id="PTHR43582">
    <property type="entry name" value="LINEARMYCIN RESISTANCE ATP-BINDING PROTEIN LNRL"/>
    <property type="match status" value="1"/>
</dbReference>
<evidence type="ECO:0000256" key="4">
    <source>
        <dbReference type="ARBA" id="ARBA00022475"/>
    </source>
</evidence>
<protein>
    <submittedName>
        <fullName evidence="11">ATP-binding cassette domain-containing protein</fullName>
    </submittedName>
</protein>
<dbReference type="Pfam" id="PF00005">
    <property type="entry name" value="ABC_tran"/>
    <property type="match status" value="1"/>
</dbReference>
<sequence>MIQDEPSNAIVVKNLVKRYDAFNALDHIDLTVPFGECFGSLGPNGAGKTTLIRILTGLIHPTEGEAIVAGHDVAKRPDAVRRSIGVVSQAMTTDLDLTGRENLDIYGKYYQVSDKERRERIGDLLDRVGLTERADDLVAAYSGGMRRRLEIARGLIHRPKILFLDEPTIGLDPQSRRVVWDLLQQFRKNENLTIFLTTHYMDEADLLCDRIAIIDAGKIVVMDSPENLKKKIPGSDIIEISIDGEREGLPASLESLPSVHKVVVEEGLLRVFADQGAQSVPILMEVIRKQGVKVQSISVKQQTLEDVFIHYTGRSIRAEDTKKVSYFIGAGVPRRWGR</sequence>
<comment type="subcellular location">
    <subcellularLocation>
        <location evidence="1">Cell membrane</location>
        <topology evidence="1">Peripheral membrane protein</topology>
        <orientation evidence="1">Cytoplasmic side</orientation>
    </subcellularLocation>
</comment>
<dbReference type="PROSITE" id="PS50893">
    <property type="entry name" value="ABC_TRANSPORTER_2"/>
    <property type="match status" value="1"/>
</dbReference>
<dbReference type="GO" id="GO:0005886">
    <property type="term" value="C:plasma membrane"/>
    <property type="evidence" value="ECO:0007669"/>
    <property type="project" value="UniProtKB-SubCell"/>
</dbReference>
<dbReference type="Pfam" id="PF13732">
    <property type="entry name" value="DrrA1-3_C"/>
    <property type="match status" value="1"/>
</dbReference>
<dbReference type="InterPro" id="IPR027417">
    <property type="entry name" value="P-loop_NTPase"/>
</dbReference>
<dbReference type="GO" id="GO:0016887">
    <property type="term" value="F:ATP hydrolysis activity"/>
    <property type="evidence" value="ECO:0007669"/>
    <property type="project" value="InterPro"/>
</dbReference>
<evidence type="ECO:0000256" key="7">
    <source>
        <dbReference type="ARBA" id="ARBA00022967"/>
    </source>
</evidence>
<keyword evidence="3" id="KW-0536">Nodulation</keyword>
<feature type="domain" description="ABC transporter" evidence="10">
    <location>
        <begin position="10"/>
        <end position="241"/>
    </location>
</feature>
<comment type="caution">
    <text evidence="11">The sequence shown here is derived from an EMBL/GenBank/DDBJ whole genome shotgun (WGS) entry which is preliminary data.</text>
</comment>
<evidence type="ECO:0000256" key="9">
    <source>
        <dbReference type="ARBA" id="ARBA00049985"/>
    </source>
</evidence>
<dbReference type="InterPro" id="IPR025302">
    <property type="entry name" value="DrrA1/2-like_C"/>
</dbReference>
<keyword evidence="6 11" id="KW-0067">ATP-binding</keyword>
<reference evidence="11 12" key="1">
    <citation type="journal article" date="2020" name="Nature">
        <title>Bacterial chemolithoautotrophy via manganese oxidation.</title>
        <authorList>
            <person name="Yu H."/>
            <person name="Leadbetter J.R."/>
        </authorList>
    </citation>
    <scope>NUCLEOTIDE SEQUENCE [LARGE SCALE GENOMIC DNA]</scope>
    <source>
        <strain evidence="11 12">Mn-1</strain>
    </source>
</reference>
<proteinExistence type="inferred from homology"/>
<gene>
    <name evidence="11" type="ORF">MNODULE_23430</name>
</gene>
<dbReference type="AlphaFoldDB" id="A0A7X6DUM6"/>
<dbReference type="NCBIfam" id="TIGR01188">
    <property type="entry name" value="drrA"/>
    <property type="match status" value="1"/>
</dbReference>
<dbReference type="GO" id="GO:0005524">
    <property type="term" value="F:ATP binding"/>
    <property type="evidence" value="ECO:0007669"/>
    <property type="project" value="UniProtKB-KW"/>
</dbReference>
<dbReference type="Proteomes" id="UP000534783">
    <property type="component" value="Unassembled WGS sequence"/>
</dbReference>
<dbReference type="InterPro" id="IPR003439">
    <property type="entry name" value="ABC_transporter-like_ATP-bd"/>
</dbReference>
<evidence type="ECO:0000256" key="6">
    <source>
        <dbReference type="ARBA" id="ARBA00022840"/>
    </source>
</evidence>
<name>A0A7X6DUM6_9BACT</name>
<keyword evidence="5" id="KW-0547">Nucleotide-binding</keyword>
<dbReference type="PROSITE" id="PS00211">
    <property type="entry name" value="ABC_TRANSPORTER_1"/>
    <property type="match status" value="1"/>
</dbReference>
<dbReference type="Gene3D" id="3.40.50.300">
    <property type="entry name" value="P-loop containing nucleotide triphosphate hydrolases"/>
    <property type="match status" value="1"/>
</dbReference>
<keyword evidence="7" id="KW-1278">Translocase</keyword>
<evidence type="ECO:0000259" key="10">
    <source>
        <dbReference type="PROSITE" id="PS50893"/>
    </source>
</evidence>
<keyword evidence="8" id="KW-0472">Membrane</keyword>
<evidence type="ECO:0000256" key="8">
    <source>
        <dbReference type="ARBA" id="ARBA00023136"/>
    </source>
</evidence>
<dbReference type="InterPro" id="IPR005894">
    <property type="entry name" value="DrrA"/>
</dbReference>
<comment type="similarity">
    <text evidence="9">Belongs to the ABC transporter superfamily. Drug exporter-1 (DrugE1) (TC 3.A.1.105) family.</text>
</comment>
<evidence type="ECO:0000256" key="3">
    <source>
        <dbReference type="ARBA" id="ARBA00022458"/>
    </source>
</evidence>
<evidence type="ECO:0000256" key="2">
    <source>
        <dbReference type="ARBA" id="ARBA00022448"/>
    </source>
</evidence>
<organism evidence="11 12">
    <name type="scientific">Candidatus Manganitrophus noduliformans</name>
    <dbReference type="NCBI Taxonomy" id="2606439"/>
    <lineage>
        <taxon>Bacteria</taxon>
        <taxon>Pseudomonadati</taxon>
        <taxon>Nitrospirota</taxon>
        <taxon>Nitrospiria</taxon>
        <taxon>Candidatus Troglogloeales</taxon>
        <taxon>Candidatus Manganitrophaceae</taxon>
        <taxon>Candidatus Manganitrophus</taxon>
    </lineage>
</organism>
<dbReference type="InterPro" id="IPR017871">
    <property type="entry name" value="ABC_transporter-like_CS"/>
</dbReference>
<dbReference type="GO" id="GO:1900753">
    <property type="term" value="P:doxorubicin transport"/>
    <property type="evidence" value="ECO:0007669"/>
    <property type="project" value="InterPro"/>
</dbReference>
<dbReference type="InterPro" id="IPR003593">
    <property type="entry name" value="AAA+_ATPase"/>
</dbReference>
<dbReference type="SMART" id="SM00382">
    <property type="entry name" value="AAA"/>
    <property type="match status" value="1"/>
</dbReference>
<evidence type="ECO:0000256" key="5">
    <source>
        <dbReference type="ARBA" id="ARBA00022741"/>
    </source>
</evidence>
<dbReference type="EMBL" id="VTOW01000010">
    <property type="protein sequence ID" value="NKE73711.1"/>
    <property type="molecule type" value="Genomic_DNA"/>
</dbReference>
<keyword evidence="4" id="KW-1003">Cell membrane</keyword>
<dbReference type="SUPFAM" id="SSF52540">
    <property type="entry name" value="P-loop containing nucleoside triphosphate hydrolases"/>
    <property type="match status" value="1"/>
</dbReference>
<evidence type="ECO:0000313" key="11">
    <source>
        <dbReference type="EMBL" id="NKE73711.1"/>
    </source>
</evidence>
<dbReference type="GO" id="GO:0043215">
    <property type="term" value="P:daunorubicin transport"/>
    <property type="evidence" value="ECO:0007669"/>
    <property type="project" value="InterPro"/>
</dbReference>
<dbReference type="PANTHER" id="PTHR43582:SF2">
    <property type="entry name" value="LINEARMYCIN RESISTANCE ATP-BINDING PROTEIN LNRL"/>
    <property type="match status" value="1"/>
</dbReference>
<keyword evidence="12" id="KW-1185">Reference proteome</keyword>
<evidence type="ECO:0000313" key="12">
    <source>
        <dbReference type="Proteomes" id="UP000534783"/>
    </source>
</evidence>
<keyword evidence="2" id="KW-0813">Transport</keyword>